<feature type="chain" id="PRO_5045251625" evidence="1">
    <location>
        <begin position="20"/>
        <end position="210"/>
    </location>
</feature>
<accession>A0ABT8VQX9</accession>
<evidence type="ECO:0000256" key="1">
    <source>
        <dbReference type="SAM" id="SignalP"/>
    </source>
</evidence>
<reference evidence="2" key="1">
    <citation type="submission" date="2023-07" db="EMBL/GenBank/DDBJ databases">
        <title>Wenyingzhuangia sp. chi5 genome sequencing and assembly.</title>
        <authorList>
            <person name="Park S."/>
        </authorList>
    </citation>
    <scope>NUCLEOTIDE SEQUENCE</scope>
    <source>
        <strain evidence="2">Chi5</strain>
    </source>
</reference>
<organism evidence="2 3">
    <name type="scientific">Wenyingzhuangia gilva</name>
    <dbReference type="NCBI Taxonomy" id="3057677"/>
    <lineage>
        <taxon>Bacteria</taxon>
        <taxon>Pseudomonadati</taxon>
        <taxon>Bacteroidota</taxon>
        <taxon>Flavobacteriia</taxon>
        <taxon>Flavobacteriales</taxon>
        <taxon>Flavobacteriaceae</taxon>
        <taxon>Wenyingzhuangia</taxon>
    </lineage>
</organism>
<keyword evidence="1" id="KW-0732">Signal</keyword>
<name>A0ABT8VQX9_9FLAO</name>
<dbReference type="RefSeq" id="WP_302883603.1">
    <property type="nucleotide sequence ID" value="NZ_JAUMIT010000002.1"/>
</dbReference>
<protein>
    <submittedName>
        <fullName evidence="2">Uncharacterized protein</fullName>
    </submittedName>
</protein>
<proteinExistence type="predicted"/>
<evidence type="ECO:0000313" key="2">
    <source>
        <dbReference type="EMBL" id="MDO3694352.1"/>
    </source>
</evidence>
<evidence type="ECO:0000313" key="3">
    <source>
        <dbReference type="Proteomes" id="UP001168642"/>
    </source>
</evidence>
<sequence>MKNKIIYLLLAFFYFQTNAQHIELDIFNNLNYESRKNNYKATLEQNIFKDLVFTDSYKNKVTFEKKYLDLKFPEVLNNENHKRQFFKHLICEYKKEANYTISYSIDIFNNEIIKDNRNNKIETGKDIFGNNTYEEVNNEVKTSIKTNLSGALEYISKNKKATLSKNFQNKWVYSDSSGNKFEFGNTTWNHLKNTYNSNENIFHFLIHQYL</sequence>
<dbReference type="EMBL" id="JAUMIT010000002">
    <property type="protein sequence ID" value="MDO3694352.1"/>
    <property type="molecule type" value="Genomic_DNA"/>
</dbReference>
<feature type="signal peptide" evidence="1">
    <location>
        <begin position="1"/>
        <end position="19"/>
    </location>
</feature>
<dbReference type="Proteomes" id="UP001168642">
    <property type="component" value="Unassembled WGS sequence"/>
</dbReference>
<comment type="caution">
    <text evidence="2">The sequence shown here is derived from an EMBL/GenBank/DDBJ whole genome shotgun (WGS) entry which is preliminary data.</text>
</comment>
<gene>
    <name evidence="2" type="ORF">QVZ41_05765</name>
</gene>
<keyword evidence="3" id="KW-1185">Reference proteome</keyword>